<proteinExistence type="predicted"/>
<feature type="compositionally biased region" description="Basic and acidic residues" evidence="1">
    <location>
        <begin position="313"/>
        <end position="324"/>
    </location>
</feature>
<keyword evidence="3" id="KW-1185">Reference proteome</keyword>
<gene>
    <name evidence="2" type="ORF">BaRGS_00024716</name>
</gene>
<accession>A0ABD0KAF4</accession>
<feature type="compositionally biased region" description="Basic and acidic residues" evidence="1">
    <location>
        <begin position="405"/>
        <end position="415"/>
    </location>
</feature>
<name>A0ABD0KAF4_9CAEN</name>
<dbReference type="AlphaFoldDB" id="A0ABD0KAF4"/>
<sequence>MATRYLTALDYSDWHTNVVLKKHAKCSESYNSLCQYQTFLTASKVPIYAFDASAACSHVEVDIDVSGTRTYRPRSTTDIIAEQHKLIHSLYKKSRAANSAPPRRSPRKGLGLAADGNATSQPGAAKIRIQGRPYTSQSQTSAAEGTKTKPTSRRPKTTGRLQNVKSATDSFMVLKVDEDLLETRRSQNELTNQIHAHWRPENANLNQGHFMRGQKRPDDVPPTLDAWLTFGGTAGETGGVVDAFANFQSAHDYYNIEGSVGSRVAQQLQKGDRIRIGINGEVLSHDLKVKKWVKCEAGDANVSDETKESEEEEARKESTAKGDKQSGSAVASPDSTKAKKSSAEEEEDMFGEMIFESLDDIVKLEEPSLGLVSKDKKKEKVPEFPLNWDDQLTRPEVKVISARTTPRDNTKENLCETHPVLFKNPLKTDAPRPKLATTAPSNGYRVKQRPIGNSRSDHRLDAGGAKVKAITFDHNSPEDEQRLSNITVDDVIQMRLEKSASSM</sequence>
<evidence type="ECO:0000256" key="1">
    <source>
        <dbReference type="SAM" id="MobiDB-lite"/>
    </source>
</evidence>
<reference evidence="2 3" key="1">
    <citation type="journal article" date="2023" name="Sci. Data">
        <title>Genome assembly of the Korean intertidal mud-creeper Batillaria attramentaria.</title>
        <authorList>
            <person name="Patra A.K."/>
            <person name="Ho P.T."/>
            <person name="Jun S."/>
            <person name="Lee S.J."/>
            <person name="Kim Y."/>
            <person name="Won Y.J."/>
        </authorList>
    </citation>
    <scope>NUCLEOTIDE SEQUENCE [LARGE SCALE GENOMIC DNA]</scope>
    <source>
        <strain evidence="2">Wonlab-2016</strain>
    </source>
</reference>
<organism evidence="2 3">
    <name type="scientific">Batillaria attramentaria</name>
    <dbReference type="NCBI Taxonomy" id="370345"/>
    <lineage>
        <taxon>Eukaryota</taxon>
        <taxon>Metazoa</taxon>
        <taxon>Spiralia</taxon>
        <taxon>Lophotrochozoa</taxon>
        <taxon>Mollusca</taxon>
        <taxon>Gastropoda</taxon>
        <taxon>Caenogastropoda</taxon>
        <taxon>Sorbeoconcha</taxon>
        <taxon>Cerithioidea</taxon>
        <taxon>Batillariidae</taxon>
        <taxon>Batillaria</taxon>
    </lineage>
</organism>
<feature type="compositionally biased region" description="Polar residues" evidence="1">
    <location>
        <begin position="133"/>
        <end position="143"/>
    </location>
</feature>
<evidence type="ECO:0000313" key="3">
    <source>
        <dbReference type="Proteomes" id="UP001519460"/>
    </source>
</evidence>
<feature type="region of interest" description="Disordered" evidence="1">
    <location>
        <begin position="299"/>
        <end position="347"/>
    </location>
</feature>
<feature type="region of interest" description="Disordered" evidence="1">
    <location>
        <begin position="93"/>
        <end position="162"/>
    </location>
</feature>
<comment type="caution">
    <text evidence="2">The sequence shown here is derived from an EMBL/GenBank/DDBJ whole genome shotgun (WGS) entry which is preliminary data.</text>
</comment>
<evidence type="ECO:0000313" key="2">
    <source>
        <dbReference type="EMBL" id="KAK7484104.1"/>
    </source>
</evidence>
<feature type="compositionally biased region" description="Polar residues" evidence="1">
    <location>
        <begin position="325"/>
        <end position="335"/>
    </location>
</feature>
<feature type="region of interest" description="Disordered" evidence="1">
    <location>
        <begin position="401"/>
        <end position="460"/>
    </location>
</feature>
<protein>
    <submittedName>
        <fullName evidence="2">Uncharacterized protein</fullName>
    </submittedName>
</protein>
<feature type="non-terminal residue" evidence="2">
    <location>
        <position position="503"/>
    </location>
</feature>
<dbReference type="Proteomes" id="UP001519460">
    <property type="component" value="Unassembled WGS sequence"/>
</dbReference>
<dbReference type="EMBL" id="JACVVK020000216">
    <property type="protein sequence ID" value="KAK7484104.1"/>
    <property type="molecule type" value="Genomic_DNA"/>
</dbReference>